<dbReference type="RefSeq" id="WP_063364497.1">
    <property type="nucleotide sequence ID" value="NZ_AQHB01000041.1"/>
</dbReference>
<evidence type="ECO:0000256" key="1">
    <source>
        <dbReference type="SAM" id="SignalP"/>
    </source>
</evidence>
<dbReference type="EMBL" id="AUYB01000002">
    <property type="protein sequence ID" value="KZN48600.1"/>
    <property type="molecule type" value="Genomic_DNA"/>
</dbReference>
<reference evidence="2 3" key="1">
    <citation type="submission" date="2013-07" db="EMBL/GenBank/DDBJ databases">
        <title>Comparative Genomic and Metabolomic Analysis of Twelve Strains of Pseudoalteromonas luteoviolacea.</title>
        <authorList>
            <person name="Vynne N.G."/>
            <person name="Mansson M."/>
            <person name="Gram L."/>
        </authorList>
    </citation>
    <scope>NUCLEOTIDE SEQUENCE [LARGE SCALE GENOMIC DNA]</scope>
    <source>
        <strain evidence="2 3">DSM 6061</strain>
    </source>
</reference>
<accession>A0A167DA67</accession>
<name>A0A167DA67_9GAMM</name>
<evidence type="ECO:0008006" key="4">
    <source>
        <dbReference type="Google" id="ProtNLM"/>
    </source>
</evidence>
<dbReference type="AlphaFoldDB" id="A0A167DA67"/>
<dbReference type="PATRIC" id="fig|1365250.3.peg.74"/>
<keyword evidence="1" id="KW-0732">Signal</keyword>
<feature type="chain" id="PRO_5007885084" description="DUF306 domain-containing protein" evidence="1">
    <location>
        <begin position="20"/>
        <end position="152"/>
    </location>
</feature>
<evidence type="ECO:0000313" key="2">
    <source>
        <dbReference type="EMBL" id="KZN48600.1"/>
    </source>
</evidence>
<dbReference type="Proteomes" id="UP000076643">
    <property type="component" value="Unassembled WGS sequence"/>
</dbReference>
<organism evidence="2 3">
    <name type="scientific">Pseudoalteromonas luteoviolacea DSM 6061</name>
    <dbReference type="NCBI Taxonomy" id="1365250"/>
    <lineage>
        <taxon>Bacteria</taxon>
        <taxon>Pseudomonadati</taxon>
        <taxon>Pseudomonadota</taxon>
        <taxon>Gammaproteobacteria</taxon>
        <taxon>Alteromonadales</taxon>
        <taxon>Pseudoalteromonadaceae</taxon>
        <taxon>Pseudoalteromonas</taxon>
    </lineage>
</organism>
<gene>
    <name evidence="2" type="ORF">N475_06110</name>
</gene>
<protein>
    <recommendedName>
        <fullName evidence="4">DUF306 domain-containing protein</fullName>
    </recommendedName>
</protein>
<feature type="signal peptide" evidence="1">
    <location>
        <begin position="1"/>
        <end position="19"/>
    </location>
</feature>
<sequence>MKKFLTFILILFTSFYSFSSTDISLISGKWDCSVRIEEGSFSSYFKIIDSYNVESYKFTSEGSVALKYKSTSIFEFEFQSQGTFTVEGGVFKPIFTEVDVELVSGDMLESELNKFKNDLLNSKRSYKTLKINNKERTVLDLTDNSESTCLKI</sequence>
<keyword evidence="3" id="KW-1185">Reference proteome</keyword>
<evidence type="ECO:0000313" key="3">
    <source>
        <dbReference type="Proteomes" id="UP000076643"/>
    </source>
</evidence>
<proteinExistence type="predicted"/>
<comment type="caution">
    <text evidence="2">The sequence shown here is derived from an EMBL/GenBank/DDBJ whole genome shotgun (WGS) entry which is preliminary data.</text>
</comment>